<dbReference type="Proteomes" id="UP000243819">
    <property type="component" value="Unassembled WGS sequence"/>
</dbReference>
<evidence type="ECO:0000313" key="3">
    <source>
        <dbReference type="Proteomes" id="UP000243819"/>
    </source>
</evidence>
<keyword evidence="1" id="KW-1133">Transmembrane helix</keyword>
<accession>A0A1H9Y1W0</accession>
<name>A0A1H9Y1W0_9FIRM</name>
<protein>
    <submittedName>
        <fullName evidence="2">Uncharacterized protein</fullName>
    </submittedName>
</protein>
<evidence type="ECO:0000256" key="1">
    <source>
        <dbReference type="SAM" id="Phobius"/>
    </source>
</evidence>
<gene>
    <name evidence="2" type="ORF">SAMN03080614_100181</name>
</gene>
<organism evidence="2 3">
    <name type="scientific">Anaerobranca gottschalkii DSM 13577</name>
    <dbReference type="NCBI Taxonomy" id="1120990"/>
    <lineage>
        <taxon>Bacteria</taxon>
        <taxon>Bacillati</taxon>
        <taxon>Bacillota</taxon>
        <taxon>Clostridia</taxon>
        <taxon>Eubacteriales</taxon>
        <taxon>Proteinivoracaceae</taxon>
        <taxon>Anaerobranca</taxon>
    </lineage>
</organism>
<evidence type="ECO:0000313" key="2">
    <source>
        <dbReference type="EMBL" id="SES62754.1"/>
    </source>
</evidence>
<dbReference type="RefSeq" id="WP_091347757.1">
    <property type="nucleotide sequence ID" value="NZ_FOIF01000001.1"/>
</dbReference>
<feature type="transmembrane region" description="Helical" evidence="1">
    <location>
        <begin position="6"/>
        <end position="22"/>
    </location>
</feature>
<sequence>MFDFIERILLLIIILGICYYYVEKSLAHWRIKKYIKKASKRDIRVLETLQEQGYNIVDVCPPRKIIYFKDYSSREDMIEPKLVVKFSGKKYLVETYSPSQGFSLRDNLIKLKIILDYVCYNINGVLFINSKGQAIKECKLKIITPNYFITLLKKIIILIAFMTLGFYLSKKLI</sequence>
<keyword evidence="1" id="KW-0472">Membrane</keyword>
<proteinExistence type="predicted"/>
<dbReference type="EMBL" id="FOIF01000001">
    <property type="protein sequence ID" value="SES62754.1"/>
    <property type="molecule type" value="Genomic_DNA"/>
</dbReference>
<reference evidence="3" key="1">
    <citation type="submission" date="2016-10" db="EMBL/GenBank/DDBJ databases">
        <authorList>
            <person name="Varghese N."/>
            <person name="Submissions S."/>
        </authorList>
    </citation>
    <scope>NUCLEOTIDE SEQUENCE [LARGE SCALE GENOMIC DNA]</scope>
    <source>
        <strain evidence="3">DSM 13577</strain>
    </source>
</reference>
<keyword evidence="3" id="KW-1185">Reference proteome</keyword>
<dbReference type="STRING" id="1120990.SAMN03080614_100181"/>
<dbReference type="AlphaFoldDB" id="A0A1H9Y1W0"/>
<keyword evidence="1" id="KW-0812">Transmembrane</keyword>
<feature type="transmembrane region" description="Helical" evidence="1">
    <location>
        <begin position="147"/>
        <end position="168"/>
    </location>
</feature>